<accession>A0ABD3AWI3</accession>
<sequence>MLFYLCTLQYEVEIEIWFNGLLLSNSLKSSTPSNELVLYSSLTAFAWLVAEISIGLLRMKSNCITDIIFRPFYKLFTGFGFPIAHLPKLGLAEVSMGPNYEATSSKKNRSLAKELTTGAVASVFLGFGSLFLLLASGVYV</sequence>
<evidence type="ECO:0000256" key="5">
    <source>
        <dbReference type="ARBA" id="ARBA00023136"/>
    </source>
</evidence>
<reference evidence="7 8" key="1">
    <citation type="submission" date="2024-11" db="EMBL/GenBank/DDBJ databases">
        <title>A near-complete genome assembly of Cinchona calisaya.</title>
        <authorList>
            <person name="Lian D.C."/>
            <person name="Zhao X.W."/>
            <person name="Wei L."/>
        </authorList>
    </citation>
    <scope>NUCLEOTIDE SEQUENCE [LARGE SCALE GENOMIC DNA]</scope>
    <source>
        <tissue evidence="7">Nenye</tissue>
    </source>
</reference>
<keyword evidence="4 6" id="KW-1133">Transmembrane helix</keyword>
<dbReference type="PANTHER" id="PTHR13636">
    <property type="entry name" value="TRANSMEMBRANE PROTEIN 258"/>
    <property type="match status" value="1"/>
</dbReference>
<comment type="subunit">
    <text evidence="6">Component of the oligosaccharyltransferase (OST) complex.</text>
</comment>
<gene>
    <name evidence="7" type="ORF">ACH5RR_004076</name>
</gene>
<dbReference type="InterPro" id="IPR007915">
    <property type="entry name" value="TMEM258/Ost5"/>
</dbReference>
<dbReference type="EMBL" id="JBJUIK010000002">
    <property type="protein sequence ID" value="KAL3535615.1"/>
    <property type="molecule type" value="Genomic_DNA"/>
</dbReference>
<proteinExistence type="inferred from homology"/>
<dbReference type="GO" id="GO:0006487">
    <property type="term" value="P:protein N-linked glycosylation"/>
    <property type="evidence" value="ECO:0007669"/>
    <property type="project" value="UniProtKB-UniRule"/>
</dbReference>
<evidence type="ECO:0000256" key="6">
    <source>
        <dbReference type="RuleBase" id="RU367008"/>
    </source>
</evidence>
<evidence type="ECO:0000256" key="4">
    <source>
        <dbReference type="ARBA" id="ARBA00022989"/>
    </source>
</evidence>
<dbReference type="AlphaFoldDB" id="A0ABD3AWI3"/>
<name>A0ABD3AWI3_9GENT</name>
<evidence type="ECO:0000256" key="3">
    <source>
        <dbReference type="ARBA" id="ARBA00022692"/>
    </source>
</evidence>
<feature type="transmembrane region" description="Helical" evidence="6">
    <location>
        <begin position="36"/>
        <end position="57"/>
    </location>
</feature>
<organism evidence="7 8">
    <name type="scientific">Cinchona calisaya</name>
    <dbReference type="NCBI Taxonomy" id="153742"/>
    <lineage>
        <taxon>Eukaryota</taxon>
        <taxon>Viridiplantae</taxon>
        <taxon>Streptophyta</taxon>
        <taxon>Embryophyta</taxon>
        <taxon>Tracheophyta</taxon>
        <taxon>Spermatophyta</taxon>
        <taxon>Magnoliopsida</taxon>
        <taxon>eudicotyledons</taxon>
        <taxon>Gunneridae</taxon>
        <taxon>Pentapetalae</taxon>
        <taxon>asterids</taxon>
        <taxon>lamiids</taxon>
        <taxon>Gentianales</taxon>
        <taxon>Rubiaceae</taxon>
        <taxon>Cinchonoideae</taxon>
        <taxon>Cinchoneae</taxon>
        <taxon>Cinchona</taxon>
    </lineage>
</organism>
<dbReference type="GO" id="GO:0008250">
    <property type="term" value="C:oligosaccharyltransferase complex"/>
    <property type="evidence" value="ECO:0007669"/>
    <property type="project" value="UniProtKB-UniRule"/>
</dbReference>
<comment type="function">
    <text evidence="6">Subunit of the oligosaccharyl transferase (OST) complex that catalyzes the initial transfer of a defined glycan (Glc(3)Man(9)GlcNAc(2) in eukaryotes) from the lipid carrier dolichol-pyrophosphate to an asparagine residue within an Asn-X-Ser/Thr consensus motif in nascent polypeptide chains, the first step in protein N-glycosylation. N-glycosylation occurs cotranslationally and the complex associates with the Sec61 complex at the channel-forming translocon complex that mediates protein translocation across the endoplasmic reticulum (ER). All subunits are required for a maximal enzyme activity.</text>
</comment>
<feature type="transmembrane region" description="Helical" evidence="6">
    <location>
        <begin position="115"/>
        <end position="139"/>
    </location>
</feature>
<comment type="similarity">
    <text evidence="2 6">Belongs to the OST5 family.</text>
</comment>
<dbReference type="Pfam" id="PF05251">
    <property type="entry name" value="Ost5"/>
    <property type="match status" value="1"/>
</dbReference>
<dbReference type="Proteomes" id="UP001630127">
    <property type="component" value="Unassembled WGS sequence"/>
</dbReference>
<evidence type="ECO:0000313" key="8">
    <source>
        <dbReference type="Proteomes" id="UP001630127"/>
    </source>
</evidence>
<comment type="caution">
    <text evidence="7">The sequence shown here is derived from an EMBL/GenBank/DDBJ whole genome shotgun (WGS) entry which is preliminary data.</text>
</comment>
<evidence type="ECO:0000256" key="2">
    <source>
        <dbReference type="ARBA" id="ARBA00009825"/>
    </source>
</evidence>
<evidence type="ECO:0000256" key="1">
    <source>
        <dbReference type="ARBA" id="ARBA00004141"/>
    </source>
</evidence>
<keyword evidence="5 6" id="KW-0472">Membrane</keyword>
<protein>
    <recommendedName>
        <fullName evidence="6">Dolichyl-diphosphooligosaccharide-protein glycosyltransferase subunit OST5</fullName>
    </recommendedName>
</protein>
<comment type="subcellular location">
    <subcellularLocation>
        <location evidence="1 6">Membrane</location>
        <topology evidence="1 6">Multi-pass membrane protein</topology>
    </subcellularLocation>
</comment>
<evidence type="ECO:0000313" key="7">
    <source>
        <dbReference type="EMBL" id="KAL3535615.1"/>
    </source>
</evidence>
<keyword evidence="3 6" id="KW-0812">Transmembrane</keyword>
<keyword evidence="8" id="KW-1185">Reference proteome</keyword>